<feature type="compositionally biased region" description="Polar residues" evidence="1">
    <location>
        <begin position="1"/>
        <end position="13"/>
    </location>
</feature>
<comment type="caution">
    <text evidence="2">The sequence shown here is derived from an EMBL/GenBank/DDBJ whole genome shotgun (WGS) entry which is preliminary data.</text>
</comment>
<feature type="region of interest" description="Disordered" evidence="1">
    <location>
        <begin position="470"/>
        <end position="505"/>
    </location>
</feature>
<dbReference type="OrthoDB" id="10613581at2759"/>
<proteinExistence type="predicted"/>
<evidence type="ECO:0000256" key="1">
    <source>
        <dbReference type="SAM" id="MobiDB-lite"/>
    </source>
</evidence>
<dbReference type="Proteomes" id="UP000252519">
    <property type="component" value="Unassembled WGS sequence"/>
</dbReference>
<feature type="compositionally biased region" description="Polar residues" evidence="1">
    <location>
        <begin position="137"/>
        <end position="146"/>
    </location>
</feature>
<protein>
    <submittedName>
        <fullName evidence="2">Uncharacterized protein</fullName>
    </submittedName>
</protein>
<gene>
    <name evidence="2" type="ORF">ANCCAN_27066</name>
</gene>
<evidence type="ECO:0000313" key="2">
    <source>
        <dbReference type="EMBL" id="RCN27201.1"/>
    </source>
</evidence>
<keyword evidence="3" id="KW-1185">Reference proteome</keyword>
<feature type="compositionally biased region" description="Basic and acidic residues" evidence="1">
    <location>
        <begin position="206"/>
        <end position="229"/>
    </location>
</feature>
<feature type="compositionally biased region" description="Basic and acidic residues" evidence="1">
    <location>
        <begin position="493"/>
        <end position="505"/>
    </location>
</feature>
<feature type="region of interest" description="Disordered" evidence="1">
    <location>
        <begin position="124"/>
        <end position="354"/>
    </location>
</feature>
<dbReference type="EMBL" id="JOJR01004664">
    <property type="protein sequence ID" value="RCN27201.1"/>
    <property type="molecule type" value="Genomic_DNA"/>
</dbReference>
<feature type="non-terminal residue" evidence="2">
    <location>
        <position position="505"/>
    </location>
</feature>
<feature type="compositionally biased region" description="Basic and acidic residues" evidence="1">
    <location>
        <begin position="285"/>
        <end position="298"/>
    </location>
</feature>
<feature type="compositionally biased region" description="Polar residues" evidence="1">
    <location>
        <begin position="191"/>
        <end position="205"/>
    </location>
</feature>
<organism evidence="2 3">
    <name type="scientific">Ancylostoma caninum</name>
    <name type="common">Dog hookworm</name>
    <dbReference type="NCBI Taxonomy" id="29170"/>
    <lineage>
        <taxon>Eukaryota</taxon>
        <taxon>Metazoa</taxon>
        <taxon>Ecdysozoa</taxon>
        <taxon>Nematoda</taxon>
        <taxon>Chromadorea</taxon>
        <taxon>Rhabditida</taxon>
        <taxon>Rhabditina</taxon>
        <taxon>Rhabditomorpha</taxon>
        <taxon>Strongyloidea</taxon>
        <taxon>Ancylostomatidae</taxon>
        <taxon>Ancylostomatinae</taxon>
        <taxon>Ancylostoma</taxon>
    </lineage>
</organism>
<evidence type="ECO:0000313" key="3">
    <source>
        <dbReference type="Proteomes" id="UP000252519"/>
    </source>
</evidence>
<accession>A0A368F501</accession>
<feature type="compositionally biased region" description="Polar residues" evidence="1">
    <location>
        <begin position="250"/>
        <end position="259"/>
    </location>
</feature>
<sequence length="505" mass="54948">VTPSDVASQTQSEPPGYPSSFPDTPCATREGSVAPTTETDAISHRSSDTQLTSDVARVAPVSAASTPVVGVPRHEEACRSQEHVPVAVAQVAPLRPEPESIQAAPPPPVTSASAVQMPAQVDGLAAGTANSEPVVAPTQTQMSNEGTAHLEDPNVSMAISLPSEANTQPSERAQPPPRTTPEPTMAESVLSPVTVQATSTPINSSETKKDAKSNDVRKENRETSSREPEEPQSQPNAHSGLAAAAEHSDSTTGSLSTRNGPERRSVQSRYKKFKEHFSGIMGRLDQYRPEQSRREFRSSSRTGNPLMANAANSHGRRSVLAVAKNPTQSRSDDASRLYNSKTDEGNISLFSQPDPLLDISFDSNRPAVYGDDFVDAARRSRLSRLSRPSSRAKADYPESGEHFESRTYGPSSKPYPGHYPSGRRSAHGSMGANHPQEYYVQQSHMYKERRRPQSSYDARAMERFQRAGGRYGYYDAYDDAHSSVSEESDSDDPERGDSEEEMRKY</sequence>
<feature type="non-terminal residue" evidence="2">
    <location>
        <position position="1"/>
    </location>
</feature>
<name>A0A368F501_ANCCA</name>
<feature type="region of interest" description="Disordered" evidence="1">
    <location>
        <begin position="1"/>
        <end position="53"/>
    </location>
</feature>
<feature type="compositionally biased region" description="Basic and acidic residues" evidence="1">
    <location>
        <begin position="392"/>
        <end position="405"/>
    </location>
</feature>
<dbReference type="STRING" id="29170.A0A368F501"/>
<reference evidence="2 3" key="1">
    <citation type="submission" date="2014-10" db="EMBL/GenBank/DDBJ databases">
        <title>Draft genome of the hookworm Ancylostoma caninum.</title>
        <authorList>
            <person name="Mitreva M."/>
        </authorList>
    </citation>
    <scope>NUCLEOTIDE SEQUENCE [LARGE SCALE GENOMIC DNA]</scope>
    <source>
        <strain evidence="2 3">Baltimore</strain>
    </source>
</reference>
<feature type="region of interest" description="Disordered" evidence="1">
    <location>
        <begin position="379"/>
        <end position="458"/>
    </location>
</feature>
<dbReference type="AlphaFoldDB" id="A0A368F501"/>